<feature type="transmembrane region" description="Helical" evidence="9">
    <location>
        <begin position="782"/>
        <end position="801"/>
    </location>
</feature>
<dbReference type="PANTHER" id="PTHR20772">
    <property type="entry name" value="PROTEIN FMP42"/>
    <property type="match status" value="1"/>
</dbReference>
<feature type="region of interest" description="Disordered" evidence="8">
    <location>
        <begin position="616"/>
        <end position="656"/>
    </location>
</feature>
<evidence type="ECO:0000313" key="10">
    <source>
        <dbReference type="EMBL" id="PFH37750.1"/>
    </source>
</evidence>
<feature type="compositionally biased region" description="Gly residues" evidence="8">
    <location>
        <begin position="535"/>
        <end position="545"/>
    </location>
</feature>
<keyword evidence="11" id="KW-1185">Reference proteome</keyword>
<feature type="region of interest" description="Disordered" evidence="8">
    <location>
        <begin position="930"/>
        <end position="1064"/>
    </location>
</feature>
<comment type="similarity">
    <text evidence="2">Belongs to the SLC43A transporter (TC 2.A.1.44) family.</text>
</comment>
<feature type="region of interest" description="Disordered" evidence="8">
    <location>
        <begin position="514"/>
        <end position="598"/>
    </location>
</feature>
<feature type="transmembrane region" description="Helical" evidence="9">
    <location>
        <begin position="901"/>
        <end position="922"/>
    </location>
</feature>
<feature type="transmembrane region" description="Helical" evidence="9">
    <location>
        <begin position="396"/>
        <end position="419"/>
    </location>
</feature>
<keyword evidence="3" id="KW-0813">Transport</keyword>
<evidence type="ECO:0000256" key="4">
    <source>
        <dbReference type="ARBA" id="ARBA00022692"/>
    </source>
</evidence>
<feature type="compositionally biased region" description="Basic and acidic residues" evidence="8">
    <location>
        <begin position="1044"/>
        <end position="1058"/>
    </location>
</feature>
<protein>
    <recommendedName>
        <fullName evidence="12">Transporter, major facilitator family protein</fullName>
    </recommendedName>
</protein>
<feature type="compositionally biased region" description="Gly residues" evidence="8">
    <location>
        <begin position="586"/>
        <end position="595"/>
    </location>
</feature>
<dbReference type="VEuPathDB" id="ToxoDB:BESB_000920"/>
<proteinExistence type="inferred from homology"/>
<evidence type="ECO:0000313" key="11">
    <source>
        <dbReference type="Proteomes" id="UP000224006"/>
    </source>
</evidence>
<dbReference type="EMBL" id="NWUJ01000001">
    <property type="protein sequence ID" value="PFH37750.1"/>
    <property type="molecule type" value="Genomic_DNA"/>
</dbReference>
<dbReference type="GeneID" id="40305155"/>
<feature type="transmembrane region" description="Helical" evidence="9">
    <location>
        <begin position="363"/>
        <end position="384"/>
    </location>
</feature>
<feature type="transmembrane region" description="Helical" evidence="9">
    <location>
        <begin position="290"/>
        <end position="312"/>
    </location>
</feature>
<evidence type="ECO:0000256" key="8">
    <source>
        <dbReference type="SAM" id="MobiDB-lite"/>
    </source>
</evidence>
<keyword evidence="4 9" id="KW-0812">Transmembrane</keyword>
<dbReference type="OrthoDB" id="329468at2759"/>
<dbReference type="AlphaFoldDB" id="A0A2A9MPI5"/>
<evidence type="ECO:0000256" key="2">
    <source>
        <dbReference type="ARBA" id="ARBA00006595"/>
    </source>
</evidence>
<evidence type="ECO:0000256" key="5">
    <source>
        <dbReference type="ARBA" id="ARBA00022970"/>
    </source>
</evidence>
<feature type="transmembrane region" description="Helical" evidence="9">
    <location>
        <begin position="810"/>
        <end position="828"/>
    </location>
</feature>
<organism evidence="10 11">
    <name type="scientific">Besnoitia besnoiti</name>
    <name type="common">Apicomplexan protozoan</name>
    <dbReference type="NCBI Taxonomy" id="94643"/>
    <lineage>
        <taxon>Eukaryota</taxon>
        <taxon>Sar</taxon>
        <taxon>Alveolata</taxon>
        <taxon>Apicomplexa</taxon>
        <taxon>Conoidasida</taxon>
        <taxon>Coccidia</taxon>
        <taxon>Eucoccidiorida</taxon>
        <taxon>Eimeriorina</taxon>
        <taxon>Sarcocystidae</taxon>
        <taxon>Besnoitia</taxon>
    </lineage>
</organism>
<reference evidence="10 11" key="1">
    <citation type="submission" date="2017-09" db="EMBL/GenBank/DDBJ databases">
        <title>Genome sequencing of Besnoitia besnoiti strain Bb-Ger1.</title>
        <authorList>
            <person name="Schares G."/>
            <person name="Venepally P."/>
            <person name="Lorenzi H.A."/>
        </authorList>
    </citation>
    <scope>NUCLEOTIDE SEQUENCE [LARGE SCALE GENOMIC DNA]</scope>
    <source>
        <strain evidence="10 11">Bb-Ger1</strain>
    </source>
</reference>
<keyword evidence="5" id="KW-0029">Amino-acid transport</keyword>
<dbReference type="KEGG" id="bbes:BESB_000920"/>
<feature type="compositionally biased region" description="Polar residues" evidence="8">
    <location>
        <begin position="25"/>
        <end position="35"/>
    </location>
</feature>
<evidence type="ECO:0008006" key="12">
    <source>
        <dbReference type="Google" id="ProtNLM"/>
    </source>
</evidence>
<feature type="compositionally biased region" description="Basic and acidic residues" evidence="8">
    <location>
        <begin position="548"/>
        <end position="559"/>
    </location>
</feature>
<comment type="subcellular location">
    <subcellularLocation>
        <location evidence="1">Membrane</location>
        <topology evidence="1">Multi-pass membrane protein</topology>
    </subcellularLocation>
</comment>
<evidence type="ECO:0000256" key="7">
    <source>
        <dbReference type="ARBA" id="ARBA00023136"/>
    </source>
</evidence>
<gene>
    <name evidence="10" type="ORF">BESB_000920</name>
</gene>
<sequence>MRGEGGRPVLSSSSKEERIAEASSRGFSASLLSQEGTKHRDRQSPSLRPSPLGGNASPSGELKPDGVTLWRCSGREGAKDVADEEADVSERPERVLLSFSPTLLPTPCTSNCGGEKDSWKKVVDKKSAVKENSRASSFGAWRLPWLRSSRRSHQEEDRRKDEKPRALYVRDFGAPFFFGSCVARVSRREGPVDAVFFPGTLIAIPRWFLLCMYAISAFVTGCTYFDWPAFAHLLFRSGAFSWQCARDAAGHFVTDFRELSGDTSSVKPYICDEQDALVARLFTVAQVSESFMCIVSGFLLDSLSPLLVALLGQGLNSAGWILLACSSESFPAYIPAMICIGCGTETGYLPLVRIARLFPGHAAVVITFIGAANSGGFAVPLILIKIWDAAGPTWSFVDLCVFYICLGPLLSAIIAVCFIPYRGFSSVREGDADCDVDGKRRKGTTAHFDAEPTGTERGLSVQLSASLDEHETRQAGAFAGSWDGSSALAKGRHHVTRVSTAASDTDAVRCSLDSLLDPSPAHSRRGLQAARGDPGAAGMGTGGVEGRSAARGDVSESRAHPPGQWRHQDEGALRTSSDTTKNGNAGQRGTGGGAGCDAAGDRGRHVLLLRRWQGDPAEAEAVPRGSDFSEAPHGEPNGVGARKPTEARHAGDASTDPNLLQEAEQTPQLHSLSSVTTESAGFEAADGHLSNELHPCRSADEKQWTKKGSGGELATPSVNMVPLCQTSAFLALSSSSGRPTFFSQLFSKHFLCIAIYSSVTSVAIAFLQSASSRVYTEEVSEVAEVVLCFTFVPCVFLGWVIDSYGSFPTFLLMNTMGLISIVCATMSTSSTIQYVSVAAFCIHVSIDSEQIFCYVQSVFRPEHFGKISGAFLACDGFFSLLAIPLYDDLTVRFLGGDVRPVSIGLAAALVFCYAPVIAVWVFQQKHPDPYGVSSPRSGVESRENLGAADKSKAAVGVSEGVDEATLPESFADEAHVRGGDGKAGAGGEIQMRKKRGSVDYPKRVFRPSQGPHYHETGQEPGSVALEGETHAEGAGGESAQRDSTTLDRQRPAPERMMEAEQSALGLSRMLQGTDVIIPVWTGEDMPSRCEP</sequence>
<accession>A0A2A9MPI5</accession>
<dbReference type="SUPFAM" id="SSF103473">
    <property type="entry name" value="MFS general substrate transporter"/>
    <property type="match status" value="2"/>
</dbReference>
<dbReference type="GO" id="GO:0016020">
    <property type="term" value="C:membrane"/>
    <property type="evidence" value="ECO:0007669"/>
    <property type="project" value="UniProtKB-SubCell"/>
</dbReference>
<feature type="region of interest" description="Disordered" evidence="8">
    <location>
        <begin position="1"/>
        <end position="92"/>
    </location>
</feature>
<comment type="caution">
    <text evidence="10">The sequence shown here is derived from an EMBL/GenBank/DDBJ whole genome shotgun (WGS) entry which is preliminary data.</text>
</comment>
<evidence type="ECO:0000256" key="9">
    <source>
        <dbReference type="SAM" id="Phobius"/>
    </source>
</evidence>
<dbReference type="InterPro" id="IPR052599">
    <property type="entry name" value="SLC43A_AATransporter"/>
</dbReference>
<evidence type="ECO:0000256" key="3">
    <source>
        <dbReference type="ARBA" id="ARBA00022448"/>
    </source>
</evidence>
<keyword evidence="6 9" id="KW-1133">Transmembrane helix</keyword>
<feature type="transmembrane region" description="Helical" evidence="9">
    <location>
        <begin position="332"/>
        <end position="351"/>
    </location>
</feature>
<dbReference type="RefSeq" id="XP_029221759.1">
    <property type="nucleotide sequence ID" value="XM_029358847.1"/>
</dbReference>
<dbReference type="PANTHER" id="PTHR20772:SF2">
    <property type="entry name" value="PROTEIN FMP42"/>
    <property type="match status" value="1"/>
</dbReference>
<name>A0A2A9MPI5_BESBE</name>
<dbReference type="InterPro" id="IPR036259">
    <property type="entry name" value="MFS_trans_sf"/>
</dbReference>
<dbReference type="GO" id="GO:0006865">
    <property type="term" value="P:amino acid transport"/>
    <property type="evidence" value="ECO:0007669"/>
    <property type="project" value="UniProtKB-KW"/>
</dbReference>
<dbReference type="Proteomes" id="UP000224006">
    <property type="component" value="Chromosome I"/>
</dbReference>
<feature type="transmembrane region" description="Helical" evidence="9">
    <location>
        <begin position="207"/>
        <end position="227"/>
    </location>
</feature>
<evidence type="ECO:0000256" key="6">
    <source>
        <dbReference type="ARBA" id="ARBA00022989"/>
    </source>
</evidence>
<feature type="transmembrane region" description="Helical" evidence="9">
    <location>
        <begin position="750"/>
        <end position="770"/>
    </location>
</feature>
<keyword evidence="7 9" id="KW-0472">Membrane</keyword>
<evidence type="ECO:0000256" key="1">
    <source>
        <dbReference type="ARBA" id="ARBA00004141"/>
    </source>
</evidence>